<name>A0ABW5D940_9BACT</name>
<evidence type="ECO:0000256" key="1">
    <source>
        <dbReference type="ARBA" id="ARBA00004990"/>
    </source>
</evidence>
<dbReference type="EC" id="6.3.2.1" evidence="8"/>
<comment type="catalytic activity">
    <reaction evidence="7 8">
        <text>(R)-pantoate + beta-alanine + ATP = (R)-pantothenate + AMP + diphosphate + H(+)</text>
        <dbReference type="Rhea" id="RHEA:10912"/>
        <dbReference type="ChEBI" id="CHEBI:15378"/>
        <dbReference type="ChEBI" id="CHEBI:15980"/>
        <dbReference type="ChEBI" id="CHEBI:29032"/>
        <dbReference type="ChEBI" id="CHEBI:30616"/>
        <dbReference type="ChEBI" id="CHEBI:33019"/>
        <dbReference type="ChEBI" id="CHEBI:57966"/>
        <dbReference type="ChEBI" id="CHEBI:456215"/>
        <dbReference type="EC" id="6.3.2.1"/>
    </reaction>
</comment>
<feature type="binding site" evidence="8">
    <location>
        <begin position="147"/>
        <end position="150"/>
    </location>
    <ligand>
        <name>ATP</name>
        <dbReference type="ChEBI" id="CHEBI:30616"/>
    </ligand>
</feature>
<dbReference type="GO" id="GO:0004592">
    <property type="term" value="F:pantoate-beta-alanine ligase activity"/>
    <property type="evidence" value="ECO:0007669"/>
    <property type="project" value="UniProtKB-EC"/>
</dbReference>
<keyword evidence="10" id="KW-1185">Reference proteome</keyword>
<keyword evidence="5 8" id="KW-0547">Nucleotide-binding</keyword>
<evidence type="ECO:0000256" key="5">
    <source>
        <dbReference type="ARBA" id="ARBA00022741"/>
    </source>
</evidence>
<evidence type="ECO:0000313" key="9">
    <source>
        <dbReference type="EMBL" id="MFD2257344.1"/>
    </source>
</evidence>
<dbReference type="InterPro" id="IPR042176">
    <property type="entry name" value="Pantoate_ligase_C"/>
</dbReference>
<dbReference type="SUPFAM" id="SSF52374">
    <property type="entry name" value="Nucleotidylyl transferase"/>
    <property type="match status" value="1"/>
</dbReference>
<evidence type="ECO:0000256" key="7">
    <source>
        <dbReference type="ARBA" id="ARBA00048258"/>
    </source>
</evidence>
<dbReference type="Pfam" id="PF02569">
    <property type="entry name" value="Pantoate_ligase"/>
    <property type="match status" value="1"/>
</dbReference>
<comment type="subcellular location">
    <subcellularLocation>
        <location evidence="8">Cytoplasm</location>
    </subcellularLocation>
</comment>
<keyword evidence="4 8" id="KW-0566">Pantothenate biosynthesis</keyword>
<dbReference type="Gene3D" id="3.30.1300.10">
    <property type="entry name" value="Pantoate-beta-alanine ligase, C-terminal domain"/>
    <property type="match status" value="1"/>
</dbReference>
<evidence type="ECO:0000256" key="8">
    <source>
        <dbReference type="HAMAP-Rule" id="MF_00158"/>
    </source>
</evidence>
<dbReference type="PANTHER" id="PTHR21299:SF1">
    <property type="entry name" value="PANTOATE--BETA-ALANINE LIGASE"/>
    <property type="match status" value="1"/>
</dbReference>
<sequence>MWIANTKPQLRNYLSSGSEKIILVPTMGALHPGHASLIALAREHAGKDGIVIVSIFVNPIQFDRSSDLEKYPRPLAEDLEICEKYGADGVFAPEANEVYFPDRSITVTEKSLSENLCGATRPGHFDGVCTVVLKLFNLTKCTAAVFGEKDFQQLAIIRRMVRDLDLDVEIIPHPTIREPDGLAMSSRNTRLTPEHRADAVRIFKALSAARQFTSAFDIFAAAKSHIEASDHAKIDYLSLVDANTLTPAPDLSAPTILACAVFYGDVRLIDHISIPAHPQNS</sequence>
<keyword evidence="8" id="KW-0963">Cytoplasm</keyword>
<evidence type="ECO:0000256" key="4">
    <source>
        <dbReference type="ARBA" id="ARBA00022655"/>
    </source>
</evidence>
<protein>
    <recommendedName>
        <fullName evidence="8">Pantothenate synthetase</fullName>
        <shortName evidence="8">PS</shortName>
        <ecNumber evidence="8">6.3.2.1</ecNumber>
    </recommendedName>
    <alternativeName>
        <fullName evidence="8">Pantoate--beta-alanine ligase</fullName>
    </alternativeName>
    <alternativeName>
        <fullName evidence="8">Pantoate-activating enzyme</fullName>
    </alternativeName>
</protein>
<feature type="binding site" evidence="8">
    <location>
        <begin position="27"/>
        <end position="34"/>
    </location>
    <ligand>
        <name>ATP</name>
        <dbReference type="ChEBI" id="CHEBI:30616"/>
    </ligand>
</feature>
<comment type="pathway">
    <text evidence="1 8">Cofactor biosynthesis; (R)-pantothenate biosynthesis; (R)-pantothenate from (R)-pantoate and beta-alanine: step 1/1.</text>
</comment>
<comment type="function">
    <text evidence="8">Catalyzes the condensation of pantoate with beta-alanine in an ATP-dependent reaction via a pantoyl-adenylate intermediate.</text>
</comment>
<feature type="binding site" evidence="8">
    <location>
        <position position="176"/>
    </location>
    <ligand>
        <name>ATP</name>
        <dbReference type="ChEBI" id="CHEBI:30616"/>
    </ligand>
</feature>
<dbReference type="NCBIfam" id="TIGR00018">
    <property type="entry name" value="panC"/>
    <property type="match status" value="1"/>
</dbReference>
<dbReference type="PANTHER" id="PTHR21299">
    <property type="entry name" value="CYTIDYLATE KINASE/PANTOATE-BETA-ALANINE LIGASE"/>
    <property type="match status" value="1"/>
</dbReference>
<dbReference type="RefSeq" id="WP_386820630.1">
    <property type="nucleotide sequence ID" value="NZ_JBHUIT010000026.1"/>
</dbReference>
<reference evidence="10" key="1">
    <citation type="journal article" date="2019" name="Int. J. Syst. Evol. Microbiol.">
        <title>The Global Catalogue of Microorganisms (GCM) 10K type strain sequencing project: providing services to taxonomists for standard genome sequencing and annotation.</title>
        <authorList>
            <consortium name="The Broad Institute Genomics Platform"/>
            <consortium name="The Broad Institute Genome Sequencing Center for Infectious Disease"/>
            <person name="Wu L."/>
            <person name="Ma J."/>
        </authorList>
    </citation>
    <scope>NUCLEOTIDE SEQUENCE [LARGE SCALE GENOMIC DNA]</scope>
    <source>
        <strain evidence="10">CGMCC 4.7106</strain>
    </source>
</reference>
<feature type="binding site" evidence="8">
    <location>
        <position position="61"/>
    </location>
    <ligand>
        <name>(R)-pantoate</name>
        <dbReference type="ChEBI" id="CHEBI:15980"/>
    </ligand>
</feature>
<proteinExistence type="inferred from homology"/>
<organism evidence="9 10">
    <name type="scientific">Luteolibacter algae</name>
    <dbReference type="NCBI Taxonomy" id="454151"/>
    <lineage>
        <taxon>Bacteria</taxon>
        <taxon>Pseudomonadati</taxon>
        <taxon>Verrucomicrobiota</taxon>
        <taxon>Verrucomicrobiia</taxon>
        <taxon>Verrucomicrobiales</taxon>
        <taxon>Verrucomicrobiaceae</taxon>
        <taxon>Luteolibacter</taxon>
    </lineage>
</organism>
<keyword evidence="6 8" id="KW-0067">ATP-binding</keyword>
<dbReference type="EMBL" id="JBHUIT010000026">
    <property type="protein sequence ID" value="MFD2257344.1"/>
    <property type="molecule type" value="Genomic_DNA"/>
</dbReference>
<dbReference type="CDD" id="cd00560">
    <property type="entry name" value="PanC"/>
    <property type="match status" value="1"/>
</dbReference>
<feature type="active site" description="Proton donor" evidence="8">
    <location>
        <position position="34"/>
    </location>
</feature>
<gene>
    <name evidence="8 9" type="primary">panC</name>
    <name evidence="9" type="ORF">ACFSSA_11715</name>
</gene>
<dbReference type="HAMAP" id="MF_00158">
    <property type="entry name" value="PanC"/>
    <property type="match status" value="1"/>
</dbReference>
<accession>A0ABW5D940</accession>
<evidence type="ECO:0000313" key="10">
    <source>
        <dbReference type="Proteomes" id="UP001597375"/>
    </source>
</evidence>
<evidence type="ECO:0000256" key="3">
    <source>
        <dbReference type="ARBA" id="ARBA00022598"/>
    </source>
</evidence>
<dbReference type="InterPro" id="IPR003721">
    <property type="entry name" value="Pantoate_ligase"/>
</dbReference>
<keyword evidence="3 8" id="KW-0436">Ligase</keyword>
<dbReference type="Gene3D" id="3.40.50.620">
    <property type="entry name" value="HUPs"/>
    <property type="match status" value="1"/>
</dbReference>
<feature type="binding site" evidence="8">
    <location>
        <begin position="184"/>
        <end position="187"/>
    </location>
    <ligand>
        <name>ATP</name>
        <dbReference type="ChEBI" id="CHEBI:30616"/>
    </ligand>
</feature>
<feature type="binding site" evidence="8">
    <location>
        <position position="61"/>
    </location>
    <ligand>
        <name>beta-alanine</name>
        <dbReference type="ChEBI" id="CHEBI:57966"/>
    </ligand>
</feature>
<dbReference type="Proteomes" id="UP001597375">
    <property type="component" value="Unassembled WGS sequence"/>
</dbReference>
<evidence type="ECO:0000256" key="2">
    <source>
        <dbReference type="ARBA" id="ARBA00009256"/>
    </source>
</evidence>
<comment type="similarity">
    <text evidence="2 8">Belongs to the pantothenate synthetase family.</text>
</comment>
<comment type="caution">
    <text evidence="9">The sequence shown here is derived from an EMBL/GenBank/DDBJ whole genome shotgun (WGS) entry which is preliminary data.</text>
</comment>
<dbReference type="InterPro" id="IPR014729">
    <property type="entry name" value="Rossmann-like_a/b/a_fold"/>
</dbReference>
<comment type="subunit">
    <text evidence="8">Homodimer.</text>
</comment>
<feature type="binding site" evidence="8">
    <location>
        <position position="153"/>
    </location>
    <ligand>
        <name>(R)-pantoate</name>
        <dbReference type="ChEBI" id="CHEBI:15980"/>
    </ligand>
</feature>
<comment type="miscellaneous">
    <text evidence="8">The reaction proceeds by a bi uni uni bi ping pong mechanism.</text>
</comment>
<evidence type="ECO:0000256" key="6">
    <source>
        <dbReference type="ARBA" id="ARBA00022840"/>
    </source>
</evidence>